<dbReference type="InterPro" id="IPR029068">
    <property type="entry name" value="Glyas_Bleomycin-R_OHBP_Dase"/>
</dbReference>
<dbReference type="Pfam" id="PF00903">
    <property type="entry name" value="Glyoxalase"/>
    <property type="match status" value="2"/>
</dbReference>
<dbReference type="PROSITE" id="PS00934">
    <property type="entry name" value="GLYOXALASE_I_1"/>
    <property type="match status" value="1"/>
</dbReference>
<organism evidence="3 4">
    <name type="scientific">Falsibacillus pallidus</name>
    <dbReference type="NCBI Taxonomy" id="493781"/>
    <lineage>
        <taxon>Bacteria</taxon>
        <taxon>Bacillati</taxon>
        <taxon>Bacillota</taxon>
        <taxon>Bacilli</taxon>
        <taxon>Bacillales</taxon>
        <taxon>Bacillaceae</taxon>
        <taxon>Falsibacillus</taxon>
    </lineage>
</organism>
<accession>A0A370GPV2</accession>
<feature type="domain" description="VOC" evidence="2">
    <location>
        <begin position="171"/>
        <end position="285"/>
    </location>
</feature>
<dbReference type="InterPro" id="IPR018146">
    <property type="entry name" value="Glyoxalase_1_CS"/>
</dbReference>
<dbReference type="GO" id="GO:0004462">
    <property type="term" value="F:lactoylglutathione lyase activity"/>
    <property type="evidence" value="ECO:0007669"/>
    <property type="project" value="InterPro"/>
</dbReference>
<dbReference type="GO" id="GO:0051213">
    <property type="term" value="F:dioxygenase activity"/>
    <property type="evidence" value="ECO:0007669"/>
    <property type="project" value="UniProtKB-KW"/>
</dbReference>
<name>A0A370GPV2_9BACI</name>
<keyword evidence="1" id="KW-0479">Metal-binding</keyword>
<keyword evidence="3" id="KW-0560">Oxidoreductase</keyword>
<feature type="domain" description="VOC" evidence="2">
    <location>
        <begin position="12"/>
        <end position="129"/>
    </location>
</feature>
<dbReference type="SUPFAM" id="SSF54593">
    <property type="entry name" value="Glyoxalase/Bleomycin resistance protein/Dihydroxybiphenyl dioxygenase"/>
    <property type="match status" value="2"/>
</dbReference>
<dbReference type="GO" id="GO:0046872">
    <property type="term" value="F:metal ion binding"/>
    <property type="evidence" value="ECO:0007669"/>
    <property type="project" value="UniProtKB-KW"/>
</dbReference>
<evidence type="ECO:0000313" key="3">
    <source>
        <dbReference type="EMBL" id="RDI45758.1"/>
    </source>
</evidence>
<dbReference type="RefSeq" id="WP_114744573.1">
    <property type="nucleotide sequence ID" value="NZ_QQAY01000002.1"/>
</dbReference>
<reference evidence="3 4" key="1">
    <citation type="submission" date="2018-07" db="EMBL/GenBank/DDBJ databases">
        <title>Genomic Encyclopedia of Type Strains, Phase IV (KMG-IV): sequencing the most valuable type-strain genomes for metagenomic binning, comparative biology and taxonomic classification.</title>
        <authorList>
            <person name="Goeker M."/>
        </authorList>
    </citation>
    <scope>NUCLEOTIDE SEQUENCE [LARGE SCALE GENOMIC DNA]</scope>
    <source>
        <strain evidence="3 4">DSM 25281</strain>
    </source>
</reference>
<dbReference type="Proteomes" id="UP000255326">
    <property type="component" value="Unassembled WGS sequence"/>
</dbReference>
<dbReference type="EMBL" id="QQAY01000002">
    <property type="protein sequence ID" value="RDI45758.1"/>
    <property type="molecule type" value="Genomic_DNA"/>
</dbReference>
<keyword evidence="3" id="KW-0223">Dioxygenase</keyword>
<evidence type="ECO:0000313" key="4">
    <source>
        <dbReference type="Proteomes" id="UP000255326"/>
    </source>
</evidence>
<comment type="caution">
    <text evidence="3">The sequence shown here is derived from an EMBL/GenBank/DDBJ whole genome shotgun (WGS) entry which is preliminary data.</text>
</comment>
<sequence length="285" mass="31869">MKQSFHESPNIYPGEIELSVENIDQSTRFYQEIIGLKILQQTEKTAVLTADGQKPLVRLVQPEEIAKRNPSSAGLFHFALLIPDRKSLADVLRHFALAGYPLQGGSDHLVSEAIYLADPDGNGIEIYSDRHPDDWKWENGKVSMDTIQLNVNDLMAKWDGDEWTGLPEDTIMGHIHLQVSDLNQSEQFYTGLLGFDVVNRYGSQALFISTGKYHHHIGLNTWNSKGAGPQPENKTGLNWYSLIYPSEQERNAAAAKLAAAGYSIKENHHEVLVKDPSGITISLKY</sequence>
<evidence type="ECO:0000256" key="1">
    <source>
        <dbReference type="ARBA" id="ARBA00022723"/>
    </source>
</evidence>
<dbReference type="PANTHER" id="PTHR43279:SF1">
    <property type="entry name" value="CATECHOL-2,3-DIOXYGENASE"/>
    <property type="match status" value="1"/>
</dbReference>
<proteinExistence type="predicted"/>
<dbReference type="CDD" id="cd16359">
    <property type="entry name" value="VOC_BsCatE_like_C"/>
    <property type="match status" value="1"/>
</dbReference>
<protein>
    <submittedName>
        <fullName evidence="3">Catechol 2,3-dioxygenase</fullName>
    </submittedName>
</protein>
<dbReference type="PROSITE" id="PS51819">
    <property type="entry name" value="VOC"/>
    <property type="match status" value="2"/>
</dbReference>
<dbReference type="Gene3D" id="3.10.180.10">
    <property type="entry name" value="2,3-Dihydroxybiphenyl 1,2-Dioxygenase, domain 1"/>
    <property type="match status" value="2"/>
</dbReference>
<dbReference type="OrthoDB" id="9792626at2"/>
<dbReference type="InterPro" id="IPR004360">
    <property type="entry name" value="Glyas_Fos-R_dOase_dom"/>
</dbReference>
<keyword evidence="4" id="KW-1185">Reference proteome</keyword>
<dbReference type="InterPro" id="IPR037523">
    <property type="entry name" value="VOC_core"/>
</dbReference>
<dbReference type="AlphaFoldDB" id="A0A370GPV2"/>
<gene>
    <name evidence="3" type="ORF">DFR59_102392</name>
</gene>
<dbReference type="PANTHER" id="PTHR43279">
    <property type="entry name" value="CATECHOL-2,3-DIOXYGENASE"/>
    <property type="match status" value="1"/>
</dbReference>
<evidence type="ECO:0000259" key="2">
    <source>
        <dbReference type="PROSITE" id="PS51819"/>
    </source>
</evidence>